<reference evidence="2" key="1">
    <citation type="submission" date="2016-11" db="UniProtKB">
        <authorList>
            <consortium name="WormBaseParasite"/>
        </authorList>
    </citation>
    <scope>IDENTIFICATION</scope>
</reference>
<dbReference type="WBParaSite" id="Hba_14666">
    <property type="protein sequence ID" value="Hba_14666"/>
    <property type="gene ID" value="Hba_14666"/>
</dbReference>
<evidence type="ECO:0000313" key="2">
    <source>
        <dbReference type="WBParaSite" id="Hba_14666"/>
    </source>
</evidence>
<name>A0A1I7XB45_HETBA</name>
<accession>A0A1I7XB45</accession>
<dbReference type="Proteomes" id="UP000095283">
    <property type="component" value="Unplaced"/>
</dbReference>
<keyword evidence="1" id="KW-1185">Reference proteome</keyword>
<dbReference type="AlphaFoldDB" id="A0A1I7XB45"/>
<sequence length="157" mass="17700">MTARNELSCFKQVNNCNHNATTDNHSSWSGLVRSGHCMFIRSPTSKAQCCPPGIGQRYEKVARVVQRVGVNKATQSCTLPAGSMWIPIQQLSGRSHLRRIRQQSISQSSVAISRKKRMTLLDCTNNLTSSYVSFKDVHNQEALIHHPILYQISYKQI</sequence>
<proteinExistence type="predicted"/>
<evidence type="ECO:0000313" key="1">
    <source>
        <dbReference type="Proteomes" id="UP000095283"/>
    </source>
</evidence>
<protein>
    <submittedName>
        <fullName evidence="2">Uncharacterized protein</fullName>
    </submittedName>
</protein>
<organism evidence="1 2">
    <name type="scientific">Heterorhabditis bacteriophora</name>
    <name type="common">Entomopathogenic nematode worm</name>
    <dbReference type="NCBI Taxonomy" id="37862"/>
    <lineage>
        <taxon>Eukaryota</taxon>
        <taxon>Metazoa</taxon>
        <taxon>Ecdysozoa</taxon>
        <taxon>Nematoda</taxon>
        <taxon>Chromadorea</taxon>
        <taxon>Rhabditida</taxon>
        <taxon>Rhabditina</taxon>
        <taxon>Rhabditomorpha</taxon>
        <taxon>Strongyloidea</taxon>
        <taxon>Heterorhabditidae</taxon>
        <taxon>Heterorhabditis</taxon>
    </lineage>
</organism>